<dbReference type="Proteomes" id="UP000568022">
    <property type="component" value="Unassembled WGS sequence"/>
</dbReference>
<name>A0A7W8FA17_9ACTN</name>
<dbReference type="InterPro" id="IPR046342">
    <property type="entry name" value="CBS_dom_sf"/>
</dbReference>
<protein>
    <submittedName>
        <fullName evidence="5">CBS domain-containing protein</fullName>
    </submittedName>
</protein>
<dbReference type="CDD" id="cd04622">
    <property type="entry name" value="CBS_pair_HRP1_like"/>
    <property type="match status" value="1"/>
</dbReference>
<dbReference type="EMBL" id="JACHJE010000005">
    <property type="protein sequence ID" value="MBB5125956.1"/>
    <property type="molecule type" value="Genomic_DNA"/>
</dbReference>
<keyword evidence="1 2" id="KW-0129">CBS domain</keyword>
<feature type="region of interest" description="Disordered" evidence="3">
    <location>
        <begin position="122"/>
        <end position="186"/>
    </location>
</feature>
<dbReference type="SUPFAM" id="SSF54631">
    <property type="entry name" value="CBS-domain pair"/>
    <property type="match status" value="1"/>
</dbReference>
<gene>
    <name evidence="5" type="ORF">FHS32_002690</name>
</gene>
<dbReference type="Gene3D" id="3.10.580.10">
    <property type="entry name" value="CBS-domain"/>
    <property type="match status" value="1"/>
</dbReference>
<dbReference type="AlphaFoldDB" id="A0A7W8FA17"/>
<dbReference type="PANTHER" id="PTHR43080">
    <property type="entry name" value="CBS DOMAIN-CONTAINING PROTEIN CBSX3, MITOCHONDRIAL"/>
    <property type="match status" value="1"/>
</dbReference>
<evidence type="ECO:0000256" key="2">
    <source>
        <dbReference type="PROSITE-ProRule" id="PRU00703"/>
    </source>
</evidence>
<accession>A0A7W8FA17</accession>
<evidence type="ECO:0000313" key="6">
    <source>
        <dbReference type="Proteomes" id="UP000568022"/>
    </source>
</evidence>
<evidence type="ECO:0000259" key="4">
    <source>
        <dbReference type="PROSITE" id="PS51371"/>
    </source>
</evidence>
<evidence type="ECO:0000313" key="5">
    <source>
        <dbReference type="EMBL" id="MBB5125956.1"/>
    </source>
</evidence>
<dbReference type="InterPro" id="IPR000644">
    <property type="entry name" value="CBS_dom"/>
</dbReference>
<sequence length="186" mass="19742">MTQHVRDIMTGAPVTVGPQTSVAQVARIMRDRDLGAVLVTDGERLRGLVTDRDLVVRSLARGGDPEETTVAGACSENLVTVGPDDDLDRAVRLMREHAVRRVPVVEDGRPVGVVSLGDAAMERDPESALGDISVAGPTPERGRPGRGTHRPGRGVQTGRLGQRSGVCRAAGRGPGRQRMQKEDDAS</sequence>
<proteinExistence type="predicted"/>
<evidence type="ECO:0000256" key="1">
    <source>
        <dbReference type="ARBA" id="ARBA00023122"/>
    </source>
</evidence>
<comment type="caution">
    <text evidence="5">The sequence shown here is derived from an EMBL/GenBank/DDBJ whole genome shotgun (WGS) entry which is preliminary data.</text>
</comment>
<feature type="domain" description="CBS" evidence="4">
    <location>
        <begin position="9"/>
        <end position="66"/>
    </location>
</feature>
<dbReference type="Pfam" id="PF00571">
    <property type="entry name" value="CBS"/>
    <property type="match status" value="2"/>
</dbReference>
<dbReference type="InterPro" id="IPR051257">
    <property type="entry name" value="Diverse_CBS-Domain"/>
</dbReference>
<keyword evidence="6" id="KW-1185">Reference proteome</keyword>
<dbReference type="PROSITE" id="PS51371">
    <property type="entry name" value="CBS"/>
    <property type="match status" value="2"/>
</dbReference>
<evidence type="ECO:0000256" key="3">
    <source>
        <dbReference type="SAM" id="MobiDB-lite"/>
    </source>
</evidence>
<dbReference type="SMART" id="SM00116">
    <property type="entry name" value="CBS"/>
    <property type="match status" value="2"/>
</dbReference>
<dbReference type="PANTHER" id="PTHR43080:SF2">
    <property type="entry name" value="CBS DOMAIN-CONTAINING PROTEIN"/>
    <property type="match status" value="1"/>
</dbReference>
<reference evidence="5 6" key="1">
    <citation type="submission" date="2020-08" db="EMBL/GenBank/DDBJ databases">
        <title>Genomic Encyclopedia of Type Strains, Phase III (KMG-III): the genomes of soil and plant-associated and newly described type strains.</title>
        <authorList>
            <person name="Whitman W."/>
        </authorList>
    </citation>
    <scope>NUCLEOTIDE SEQUENCE [LARGE SCALE GENOMIC DNA]</scope>
    <source>
        <strain evidence="5 6">CECT 3226</strain>
    </source>
</reference>
<organism evidence="5 6">
    <name type="scientific">Streptomyces griseoloalbus</name>
    <dbReference type="NCBI Taxonomy" id="67303"/>
    <lineage>
        <taxon>Bacteria</taxon>
        <taxon>Bacillati</taxon>
        <taxon>Actinomycetota</taxon>
        <taxon>Actinomycetes</taxon>
        <taxon>Kitasatosporales</taxon>
        <taxon>Streptomycetaceae</taxon>
        <taxon>Streptomyces</taxon>
    </lineage>
</organism>
<feature type="domain" description="CBS" evidence="4">
    <location>
        <begin position="74"/>
        <end position="132"/>
    </location>
</feature>